<dbReference type="GO" id="GO:0007265">
    <property type="term" value="P:Ras protein signal transduction"/>
    <property type="evidence" value="ECO:0007669"/>
    <property type="project" value="TreeGrafter"/>
</dbReference>
<feature type="domain" description="IRS-type PTB" evidence="5">
    <location>
        <begin position="162"/>
        <end position="265"/>
    </location>
</feature>
<reference evidence="6" key="1">
    <citation type="submission" date="2025-08" db="UniProtKB">
        <authorList>
            <consortium name="Ensembl"/>
        </authorList>
    </citation>
    <scope>IDENTIFICATION</scope>
</reference>
<dbReference type="PANTHER" id="PTHR21258:SF14">
    <property type="entry name" value="DOCKING PROTEIN 2"/>
    <property type="match status" value="1"/>
</dbReference>
<feature type="domain" description="PH" evidence="4">
    <location>
        <begin position="4"/>
        <end position="115"/>
    </location>
</feature>
<dbReference type="GO" id="GO:0007169">
    <property type="term" value="P:cell surface receptor protein tyrosine kinase signaling pathway"/>
    <property type="evidence" value="ECO:0007669"/>
    <property type="project" value="TreeGrafter"/>
</dbReference>
<reference evidence="6" key="2">
    <citation type="submission" date="2025-09" db="UniProtKB">
        <authorList>
            <consortium name="Ensembl"/>
        </authorList>
    </citation>
    <scope>IDENTIFICATION</scope>
</reference>
<feature type="compositionally biased region" description="Basic and acidic residues" evidence="3">
    <location>
        <begin position="496"/>
        <end position="514"/>
    </location>
</feature>
<feature type="region of interest" description="Disordered" evidence="3">
    <location>
        <begin position="263"/>
        <end position="400"/>
    </location>
</feature>
<evidence type="ECO:0000313" key="7">
    <source>
        <dbReference type="Proteomes" id="UP000694523"/>
    </source>
</evidence>
<feature type="compositionally biased region" description="Basic and acidic residues" evidence="3">
    <location>
        <begin position="535"/>
        <end position="550"/>
    </location>
</feature>
<dbReference type="SUPFAM" id="SSF50729">
    <property type="entry name" value="PH domain-like"/>
    <property type="match status" value="2"/>
</dbReference>
<feature type="compositionally biased region" description="Polar residues" evidence="3">
    <location>
        <begin position="365"/>
        <end position="379"/>
    </location>
</feature>
<dbReference type="SMART" id="SM00310">
    <property type="entry name" value="PTBI"/>
    <property type="match status" value="1"/>
</dbReference>
<dbReference type="InterPro" id="IPR011993">
    <property type="entry name" value="PH-like_dom_sf"/>
</dbReference>
<dbReference type="InterPro" id="IPR037751">
    <property type="entry name" value="Dok1/2/3_PTB"/>
</dbReference>
<sequence length="564" mass="63770">MEDDVRKKGSLFLQQHRFGKRWRKVWCVLFRESHCSVSRLEIFDWNERCDRSARKQQDKKVIRLSSCIRVTPVDVEAAPKDTSSFLIETTEKIFVFAADSTQADEWTQRLCEIAFPMNWSDSALQRASSLRNTRSEPHLSQSPGAAACMEDNQLYSQRELVGVQDFRVAVRRTEASERCRLKGDALLRADDDALLLMDRGGQVLFTWPYRYLRRFGRDKSTFSFEAGRRCDSGEGNFEFDTKLGNALFFAVETAINHQRSFIPQRQASMGPDTHPPISRSLPPRPEELDPVYSLVNDSNMQLTHKDRDSSSPSQRPHLCRLEPPVDKALTAVKSLTLENRDPPLHRKNQVKPISSCPLPGDPAPSATNHPAAQTYSQIGANRKKKSKSHGSNGSFEASRSADSEYSLPFDLLIPDLRDLGVARSEQPLPADPLYDSIDEFQIRNVFHSDKPEHIYDEPEGCQNSGPGAGSSVAPVSLYDEPEEMRSEAWRIMGTEQDPRGHEFPYNPRADDYAVPKRAQRAFPEPQASPPGPEGAPDRDQGVDQEERPKDSPYNNLPAKMEDRL</sequence>
<dbReference type="PROSITE" id="PS50003">
    <property type="entry name" value="PH_DOMAIN"/>
    <property type="match status" value="1"/>
</dbReference>
<dbReference type="Proteomes" id="UP000694523">
    <property type="component" value="Unplaced"/>
</dbReference>
<dbReference type="SMART" id="SM00233">
    <property type="entry name" value="PH"/>
    <property type="match status" value="1"/>
</dbReference>
<feature type="region of interest" description="Disordered" evidence="3">
    <location>
        <begin position="453"/>
        <end position="564"/>
    </location>
</feature>
<evidence type="ECO:0000313" key="6">
    <source>
        <dbReference type="Ensembl" id="ENSNMLP00000007419.1"/>
    </source>
</evidence>
<dbReference type="GO" id="GO:0005737">
    <property type="term" value="C:cytoplasm"/>
    <property type="evidence" value="ECO:0007669"/>
    <property type="project" value="TreeGrafter"/>
</dbReference>
<dbReference type="Gene3D" id="2.30.29.30">
    <property type="entry name" value="Pleckstrin-homology domain (PH domain)/Phosphotyrosine-binding domain (PTB)"/>
    <property type="match status" value="2"/>
</dbReference>
<evidence type="ECO:0000256" key="1">
    <source>
        <dbReference type="ARBA" id="ARBA00010955"/>
    </source>
</evidence>
<dbReference type="Pfam" id="PF00169">
    <property type="entry name" value="PH"/>
    <property type="match status" value="1"/>
</dbReference>
<evidence type="ECO:0000256" key="3">
    <source>
        <dbReference type="SAM" id="MobiDB-lite"/>
    </source>
</evidence>
<evidence type="ECO:0000259" key="5">
    <source>
        <dbReference type="PROSITE" id="PS51064"/>
    </source>
</evidence>
<dbReference type="PROSITE" id="PS51064">
    <property type="entry name" value="IRS_PTB"/>
    <property type="match status" value="1"/>
</dbReference>
<dbReference type="SMART" id="SM01244">
    <property type="entry name" value="IRS"/>
    <property type="match status" value="1"/>
</dbReference>
<name>A0A8C6SJ44_9GOBI</name>
<proteinExistence type="inferred from homology"/>
<evidence type="ECO:0000256" key="2">
    <source>
        <dbReference type="ARBA" id="ARBA00022553"/>
    </source>
</evidence>
<dbReference type="Ensembl" id="ENSNMLT00000008442.1">
    <property type="protein sequence ID" value="ENSNMLP00000007419.1"/>
    <property type="gene ID" value="ENSNMLG00000005325.1"/>
</dbReference>
<protein>
    <recommendedName>
        <fullName evidence="8">Docking protein 2</fullName>
    </recommendedName>
</protein>
<evidence type="ECO:0000259" key="4">
    <source>
        <dbReference type="PROSITE" id="PS50003"/>
    </source>
</evidence>
<keyword evidence="7" id="KW-1185">Reference proteome</keyword>
<dbReference type="PANTHER" id="PTHR21258">
    <property type="entry name" value="DOCKING PROTEIN RELATED"/>
    <property type="match status" value="1"/>
</dbReference>
<dbReference type="InterPro" id="IPR001849">
    <property type="entry name" value="PH_domain"/>
</dbReference>
<evidence type="ECO:0008006" key="8">
    <source>
        <dbReference type="Google" id="ProtNLM"/>
    </source>
</evidence>
<dbReference type="AlphaFoldDB" id="A0A8C6SJ44"/>
<dbReference type="InterPro" id="IPR002404">
    <property type="entry name" value="IRS_PTB"/>
</dbReference>
<keyword evidence="2" id="KW-0597">Phosphoprotein</keyword>
<accession>A0A8C6SJ44</accession>
<dbReference type="GO" id="GO:0043410">
    <property type="term" value="P:positive regulation of MAPK cascade"/>
    <property type="evidence" value="ECO:0007669"/>
    <property type="project" value="TreeGrafter"/>
</dbReference>
<dbReference type="CDD" id="cd01203">
    <property type="entry name" value="PTB_DOK1_DOK2_DOK3"/>
    <property type="match status" value="1"/>
</dbReference>
<dbReference type="Pfam" id="PF02174">
    <property type="entry name" value="IRS"/>
    <property type="match status" value="1"/>
</dbReference>
<organism evidence="6 7">
    <name type="scientific">Neogobius melanostomus</name>
    <name type="common">round goby</name>
    <dbReference type="NCBI Taxonomy" id="47308"/>
    <lineage>
        <taxon>Eukaryota</taxon>
        <taxon>Metazoa</taxon>
        <taxon>Chordata</taxon>
        <taxon>Craniata</taxon>
        <taxon>Vertebrata</taxon>
        <taxon>Euteleostomi</taxon>
        <taxon>Actinopterygii</taxon>
        <taxon>Neopterygii</taxon>
        <taxon>Teleostei</taxon>
        <taxon>Neoteleostei</taxon>
        <taxon>Acanthomorphata</taxon>
        <taxon>Gobiaria</taxon>
        <taxon>Gobiiformes</taxon>
        <taxon>Gobioidei</taxon>
        <taxon>Gobiidae</taxon>
        <taxon>Benthophilinae</taxon>
        <taxon>Neogobiini</taxon>
        <taxon>Neogobius</taxon>
    </lineage>
</organism>
<comment type="similarity">
    <text evidence="1">Belongs to the DOK family. Type A subfamily.</text>
</comment>
<dbReference type="InterPro" id="IPR050996">
    <property type="entry name" value="Docking_Protein_DOK"/>
</dbReference>